<keyword evidence="5 8" id="KW-0812">Transmembrane</keyword>
<feature type="transmembrane region" description="Helical" evidence="8">
    <location>
        <begin position="94"/>
        <end position="112"/>
    </location>
</feature>
<dbReference type="PANTHER" id="PTHR33908:SF3">
    <property type="entry name" value="UNDECAPRENYL PHOSPHATE-ALPHA-4-AMINO-4-DEOXY-L-ARABINOSE ARABINOSYL TRANSFERASE"/>
    <property type="match status" value="1"/>
</dbReference>
<keyword evidence="2" id="KW-1003">Cell membrane</keyword>
<keyword evidence="3" id="KW-0328">Glycosyltransferase</keyword>
<feature type="transmembrane region" description="Helical" evidence="8">
    <location>
        <begin position="274"/>
        <end position="297"/>
    </location>
</feature>
<dbReference type="Proteomes" id="UP000220133">
    <property type="component" value="Chromosome"/>
</dbReference>
<feature type="transmembrane region" description="Helical" evidence="8">
    <location>
        <begin position="386"/>
        <end position="403"/>
    </location>
</feature>
<dbReference type="GO" id="GO:0005886">
    <property type="term" value="C:plasma membrane"/>
    <property type="evidence" value="ECO:0007669"/>
    <property type="project" value="UniProtKB-SubCell"/>
</dbReference>
<dbReference type="GO" id="GO:0016763">
    <property type="term" value="F:pentosyltransferase activity"/>
    <property type="evidence" value="ECO:0007669"/>
    <property type="project" value="TreeGrafter"/>
</dbReference>
<feature type="transmembrane region" description="Helical" evidence="8">
    <location>
        <begin position="331"/>
        <end position="349"/>
    </location>
</feature>
<gene>
    <name evidence="10" type="ORF">COR50_10340</name>
</gene>
<keyword evidence="11" id="KW-1185">Reference proteome</keyword>
<feature type="transmembrane region" description="Helical" evidence="8">
    <location>
        <begin position="170"/>
        <end position="191"/>
    </location>
</feature>
<evidence type="ECO:0000256" key="5">
    <source>
        <dbReference type="ARBA" id="ARBA00022692"/>
    </source>
</evidence>
<feature type="transmembrane region" description="Helical" evidence="8">
    <location>
        <begin position="309"/>
        <end position="325"/>
    </location>
</feature>
<keyword evidence="6 8" id="KW-1133">Transmembrane helix</keyword>
<protein>
    <submittedName>
        <fullName evidence="10">Glycosyl transferase</fullName>
    </submittedName>
</protein>
<dbReference type="GO" id="GO:0009103">
    <property type="term" value="P:lipopolysaccharide biosynthetic process"/>
    <property type="evidence" value="ECO:0007669"/>
    <property type="project" value="UniProtKB-ARBA"/>
</dbReference>
<evidence type="ECO:0000256" key="4">
    <source>
        <dbReference type="ARBA" id="ARBA00022679"/>
    </source>
</evidence>
<evidence type="ECO:0000256" key="3">
    <source>
        <dbReference type="ARBA" id="ARBA00022676"/>
    </source>
</evidence>
<proteinExistence type="predicted"/>
<dbReference type="InterPro" id="IPR038731">
    <property type="entry name" value="RgtA/B/C-like"/>
</dbReference>
<dbReference type="GO" id="GO:0010041">
    <property type="term" value="P:response to iron(III) ion"/>
    <property type="evidence" value="ECO:0007669"/>
    <property type="project" value="TreeGrafter"/>
</dbReference>
<feature type="domain" description="Glycosyltransferase RgtA/B/C/D-like" evidence="9">
    <location>
        <begin position="69"/>
        <end position="222"/>
    </location>
</feature>
<name>A0A291QUK7_9BACT</name>
<evidence type="ECO:0000256" key="1">
    <source>
        <dbReference type="ARBA" id="ARBA00004651"/>
    </source>
</evidence>
<dbReference type="OrthoDB" id="9178203at2"/>
<dbReference type="InterPro" id="IPR050297">
    <property type="entry name" value="LipidA_mod_glycosyltrf_83"/>
</dbReference>
<keyword evidence="4 10" id="KW-0808">Transferase</keyword>
<evidence type="ECO:0000259" key="9">
    <source>
        <dbReference type="Pfam" id="PF13231"/>
    </source>
</evidence>
<dbReference type="PANTHER" id="PTHR33908">
    <property type="entry name" value="MANNOSYLTRANSFERASE YKCB-RELATED"/>
    <property type="match status" value="1"/>
</dbReference>
<feature type="transmembrane region" description="Helical" evidence="8">
    <location>
        <begin position="12"/>
        <end position="33"/>
    </location>
</feature>
<dbReference type="Pfam" id="PF13231">
    <property type="entry name" value="PMT_2"/>
    <property type="match status" value="1"/>
</dbReference>
<evidence type="ECO:0000256" key="8">
    <source>
        <dbReference type="SAM" id="Phobius"/>
    </source>
</evidence>
<accession>A0A291QUK7</accession>
<dbReference type="AlphaFoldDB" id="A0A291QUK7"/>
<dbReference type="KEGG" id="cbae:COR50_10340"/>
<feature type="transmembrane region" description="Helical" evidence="8">
    <location>
        <begin position="361"/>
        <end position="380"/>
    </location>
</feature>
<feature type="transmembrane region" description="Helical" evidence="8">
    <location>
        <begin position="119"/>
        <end position="136"/>
    </location>
</feature>
<evidence type="ECO:0000256" key="2">
    <source>
        <dbReference type="ARBA" id="ARBA00022475"/>
    </source>
</evidence>
<dbReference type="EMBL" id="CP023777">
    <property type="protein sequence ID" value="ATL47534.1"/>
    <property type="molecule type" value="Genomic_DNA"/>
</dbReference>
<feature type="transmembrane region" description="Helical" evidence="8">
    <location>
        <begin position="410"/>
        <end position="430"/>
    </location>
</feature>
<reference evidence="10 11" key="1">
    <citation type="submission" date="2017-10" db="EMBL/GenBank/DDBJ databases">
        <title>Paenichitinophaga pekingensis gen. nov., sp. nov., isolated from activated sludge.</title>
        <authorList>
            <person name="Jin D."/>
            <person name="Kong X."/>
            <person name="Deng Y."/>
            <person name="Bai Z."/>
        </authorList>
    </citation>
    <scope>NUCLEOTIDE SEQUENCE [LARGE SCALE GENOMIC DNA]</scope>
    <source>
        <strain evidence="10 11">13</strain>
    </source>
</reference>
<organism evidence="10 11">
    <name type="scientific">Chitinophaga caeni</name>
    <dbReference type="NCBI Taxonomy" id="2029983"/>
    <lineage>
        <taxon>Bacteria</taxon>
        <taxon>Pseudomonadati</taxon>
        <taxon>Bacteroidota</taxon>
        <taxon>Chitinophagia</taxon>
        <taxon>Chitinophagales</taxon>
        <taxon>Chitinophagaceae</taxon>
        <taxon>Chitinophaga</taxon>
    </lineage>
</organism>
<dbReference type="RefSeq" id="WP_098193911.1">
    <property type="nucleotide sequence ID" value="NZ_CP023777.1"/>
</dbReference>
<comment type="subcellular location">
    <subcellularLocation>
        <location evidence="1">Cell membrane</location>
        <topology evidence="1">Multi-pass membrane protein</topology>
    </subcellularLocation>
</comment>
<keyword evidence="7 8" id="KW-0472">Membrane</keyword>
<evidence type="ECO:0000256" key="7">
    <source>
        <dbReference type="ARBA" id="ARBA00023136"/>
    </source>
</evidence>
<feature type="transmembrane region" description="Helical" evidence="8">
    <location>
        <begin position="211"/>
        <end position="230"/>
    </location>
</feature>
<sequence length="541" mass="62286">MKQQLLPGHKTIPVNIFRWAVGLLVTAMLPGLFNTLMEPDAALYAGISKQMDLRGDWMNLYARGTDWLDKPHLPFWIVAAGYKLFGINTFAYKFPAFICWILGAYYTYLFAVRFYGRDIGRLSVLIYLSALHGIISMNDVKAEPYLTLFLMAAGYHLMRAKREAMQILPAAFFTACALMTKGPFVLIPLGAGLWLDWIIKKEWQQFWQARWYLYLLLTCILTLPEIYAVYQQFDLQPGKLVFGKHAVSGVQFFLWESQFGRFFNTGPIKGKGDFFFFFHTLLWAFLPWSLLLYAAIYQVVKHIKKGKEHFSTGAILATMLIFSLSRFQLPHYLLILFPFFGIVLADWFIREHWYEKKAVQIIQKVIAVLMLILPLAVCIIFRGNYWYGFLPVFIAGIYLSLLNNRIKRQVVALSMVGSISIAIFLNVFFYPPLLLYQGGSEAARWKNAQLPGAVVQMYSLQSFSFEFYADANVIWADSISTKTPYLFTNKRGIAELGRLGIEADTLAIFPNYRITKLKMKFLLPGQRERVIDSVYMLRLGD</sequence>
<evidence type="ECO:0000313" key="10">
    <source>
        <dbReference type="EMBL" id="ATL47534.1"/>
    </source>
</evidence>
<evidence type="ECO:0000313" key="11">
    <source>
        <dbReference type="Proteomes" id="UP000220133"/>
    </source>
</evidence>
<evidence type="ECO:0000256" key="6">
    <source>
        <dbReference type="ARBA" id="ARBA00022989"/>
    </source>
</evidence>